<dbReference type="EMBL" id="JAFIQS010000004">
    <property type="protein sequence ID" value="KAG5169823.1"/>
    <property type="molecule type" value="Genomic_DNA"/>
</dbReference>
<protein>
    <submittedName>
        <fullName evidence="2">Uncharacterized protein</fullName>
    </submittedName>
</protein>
<evidence type="ECO:0000256" key="1">
    <source>
        <dbReference type="SAM" id="SignalP"/>
    </source>
</evidence>
<reference evidence="2" key="1">
    <citation type="submission" date="2021-02" db="EMBL/GenBank/DDBJ databases">
        <title>Psilocybe cubensis genome.</title>
        <authorList>
            <person name="Mckernan K.J."/>
            <person name="Crawford S."/>
            <person name="Trippe A."/>
            <person name="Kane L.T."/>
            <person name="Mclaughlin S."/>
        </authorList>
    </citation>
    <scope>NUCLEOTIDE SEQUENCE [LARGE SCALE GENOMIC DNA]</scope>
    <source>
        <strain evidence="2">MGC-MH-2018</strain>
    </source>
</reference>
<evidence type="ECO:0000313" key="2">
    <source>
        <dbReference type="EMBL" id="KAG5169823.1"/>
    </source>
</evidence>
<feature type="signal peptide" evidence="1">
    <location>
        <begin position="1"/>
        <end position="21"/>
    </location>
</feature>
<accession>A0A8H7XZI9</accession>
<proteinExistence type="predicted"/>
<gene>
    <name evidence="2" type="ORF">JR316_004204</name>
</gene>
<comment type="caution">
    <text evidence="2">The sequence shown here is derived from an EMBL/GenBank/DDBJ whole genome shotgun (WGS) entry which is preliminary data.</text>
</comment>
<dbReference type="Gene3D" id="2.60.20.10">
    <property type="entry name" value="Crystallins"/>
    <property type="match status" value="1"/>
</dbReference>
<name>A0A8H7XZI9_PSICU</name>
<organism evidence="2">
    <name type="scientific">Psilocybe cubensis</name>
    <name type="common">Psychedelic mushroom</name>
    <name type="synonym">Stropharia cubensis</name>
    <dbReference type="NCBI Taxonomy" id="181762"/>
    <lineage>
        <taxon>Eukaryota</taxon>
        <taxon>Fungi</taxon>
        <taxon>Dikarya</taxon>
        <taxon>Basidiomycota</taxon>
        <taxon>Agaricomycotina</taxon>
        <taxon>Agaricomycetes</taxon>
        <taxon>Agaricomycetidae</taxon>
        <taxon>Agaricales</taxon>
        <taxon>Agaricineae</taxon>
        <taxon>Strophariaceae</taxon>
        <taxon>Psilocybe</taxon>
    </lineage>
</organism>
<dbReference type="InterPro" id="IPR011024">
    <property type="entry name" value="G_crystallin-like"/>
</dbReference>
<sequence length="131" mass="14004">MLRISFTRILVVATTAFYVHGYPSEPIFDKTARSTLEAAAALADGNLFVCINPNFGEPCTVFPFTVGQCINFPAPFNDAISSVAPDPGFICTLFVNPNCQGASIAVTAPGISDLTGTPFNDNLSSFRCFRL</sequence>
<feature type="chain" id="PRO_5034695475" evidence="1">
    <location>
        <begin position="22"/>
        <end position="131"/>
    </location>
</feature>
<dbReference type="OrthoDB" id="5401396at2759"/>
<dbReference type="AlphaFoldDB" id="A0A8H7XZI9"/>
<dbReference type="SUPFAM" id="SSF49695">
    <property type="entry name" value="gamma-Crystallin-like"/>
    <property type="match status" value="1"/>
</dbReference>
<keyword evidence="1" id="KW-0732">Signal</keyword>